<sequence length="56" mass="5931">MKRDPADHYGTDDQNDKVAIVDQVLLDNQVIVGPGCGIYAIIVGIATIVVGQSYGN</sequence>
<keyword evidence="1" id="KW-0472">Membrane</keyword>
<gene>
    <name evidence="2" type="ORF">DERYTH_LOCUS9759</name>
</gene>
<evidence type="ECO:0000313" key="2">
    <source>
        <dbReference type="EMBL" id="CAG8642944.1"/>
    </source>
</evidence>
<dbReference type="Proteomes" id="UP000789405">
    <property type="component" value="Unassembled WGS sequence"/>
</dbReference>
<keyword evidence="1" id="KW-1133">Transmembrane helix</keyword>
<feature type="transmembrane region" description="Helical" evidence="1">
    <location>
        <begin position="31"/>
        <end position="51"/>
    </location>
</feature>
<keyword evidence="1" id="KW-0812">Transmembrane</keyword>
<reference evidence="2" key="1">
    <citation type="submission" date="2021-06" db="EMBL/GenBank/DDBJ databases">
        <authorList>
            <person name="Kallberg Y."/>
            <person name="Tangrot J."/>
            <person name="Rosling A."/>
        </authorList>
    </citation>
    <scope>NUCLEOTIDE SEQUENCE</scope>
    <source>
        <strain evidence="2">MA453B</strain>
    </source>
</reference>
<protein>
    <submittedName>
        <fullName evidence="2">21983_t:CDS:1</fullName>
    </submittedName>
</protein>
<evidence type="ECO:0000313" key="3">
    <source>
        <dbReference type="Proteomes" id="UP000789405"/>
    </source>
</evidence>
<dbReference type="EMBL" id="CAJVPY010005433">
    <property type="protein sequence ID" value="CAG8642944.1"/>
    <property type="molecule type" value="Genomic_DNA"/>
</dbReference>
<proteinExistence type="predicted"/>
<feature type="non-terminal residue" evidence="2">
    <location>
        <position position="1"/>
    </location>
</feature>
<accession>A0A9N9H200</accession>
<comment type="caution">
    <text evidence="2">The sequence shown here is derived from an EMBL/GenBank/DDBJ whole genome shotgun (WGS) entry which is preliminary data.</text>
</comment>
<name>A0A9N9H200_9GLOM</name>
<evidence type="ECO:0000256" key="1">
    <source>
        <dbReference type="SAM" id="Phobius"/>
    </source>
</evidence>
<keyword evidence="3" id="KW-1185">Reference proteome</keyword>
<organism evidence="2 3">
    <name type="scientific">Dentiscutata erythropus</name>
    <dbReference type="NCBI Taxonomy" id="1348616"/>
    <lineage>
        <taxon>Eukaryota</taxon>
        <taxon>Fungi</taxon>
        <taxon>Fungi incertae sedis</taxon>
        <taxon>Mucoromycota</taxon>
        <taxon>Glomeromycotina</taxon>
        <taxon>Glomeromycetes</taxon>
        <taxon>Diversisporales</taxon>
        <taxon>Gigasporaceae</taxon>
        <taxon>Dentiscutata</taxon>
    </lineage>
</organism>
<dbReference type="AlphaFoldDB" id="A0A9N9H200"/>